<dbReference type="KEGG" id="kaf:KAFR_0K00990"/>
<feature type="chain" id="PRO_5003560067" evidence="1">
    <location>
        <begin position="20"/>
        <end position="167"/>
    </location>
</feature>
<keyword evidence="3" id="KW-1185">Reference proteome</keyword>
<dbReference type="HOGENOM" id="CLU_1594787_0_0_1"/>
<reference evidence="2 3" key="1">
    <citation type="journal article" date="2011" name="Proc. Natl. Acad. Sci. U.S.A.">
        <title>Evolutionary erosion of yeast sex chromosomes by mating-type switching accidents.</title>
        <authorList>
            <person name="Gordon J.L."/>
            <person name="Armisen D."/>
            <person name="Proux-Wera E."/>
            <person name="Oheigeartaigh S.S."/>
            <person name="Byrne K.P."/>
            <person name="Wolfe K.H."/>
        </authorList>
    </citation>
    <scope>NUCLEOTIDE SEQUENCE [LARGE SCALE GENOMIC DNA]</scope>
    <source>
        <strain evidence="3">ATCC 22294 / BCRC 22015 / CBS 2517 / CECT 1963 / NBRC 1671 / NRRL Y-8276</strain>
    </source>
</reference>
<dbReference type="GeneID" id="13886644"/>
<sequence length="167" mass="19103">MYIAPAFLFFTLSLARASASEPSRYPMQYVWHGLTNNSAVLHNVLACLYAIPHTGDIQVGLDGSGMLGLYVNTTRFSETAVADTWTFCYEYFNATFQNVIEFGSEQFDELRNQTSLSDFVTSNRLVEVDRWPRRQAGRRLQYSSSNTYVKTTEYDAFFWDWNTGCSS</sequence>
<dbReference type="AlphaFoldDB" id="H2B1F5"/>
<name>H2B1F5_KAZAF</name>
<dbReference type="Proteomes" id="UP000005220">
    <property type="component" value="Chromosome 11"/>
</dbReference>
<evidence type="ECO:0000313" key="3">
    <source>
        <dbReference type="Proteomes" id="UP000005220"/>
    </source>
</evidence>
<evidence type="ECO:0000256" key="1">
    <source>
        <dbReference type="SAM" id="SignalP"/>
    </source>
</evidence>
<organism evidence="2 3">
    <name type="scientific">Kazachstania africana (strain ATCC 22294 / BCRC 22015 / CBS 2517 / CECT 1963 / NBRC 1671 / NRRL Y-8276)</name>
    <name type="common">Yeast</name>
    <name type="synonym">Kluyveromyces africanus</name>
    <dbReference type="NCBI Taxonomy" id="1071382"/>
    <lineage>
        <taxon>Eukaryota</taxon>
        <taxon>Fungi</taxon>
        <taxon>Dikarya</taxon>
        <taxon>Ascomycota</taxon>
        <taxon>Saccharomycotina</taxon>
        <taxon>Saccharomycetes</taxon>
        <taxon>Saccharomycetales</taxon>
        <taxon>Saccharomycetaceae</taxon>
        <taxon>Kazachstania</taxon>
    </lineage>
</organism>
<gene>
    <name evidence="2" type="primary">KAFR0K00990</name>
    <name evidence="2" type="ORF">KAFR_0K00990</name>
</gene>
<keyword evidence="1" id="KW-0732">Signal</keyword>
<dbReference type="EMBL" id="HE650831">
    <property type="protein sequence ID" value="CCF60455.1"/>
    <property type="molecule type" value="Genomic_DNA"/>
</dbReference>
<protein>
    <submittedName>
        <fullName evidence="2">Uncharacterized protein</fullName>
    </submittedName>
</protein>
<dbReference type="InParanoid" id="H2B1F5"/>
<evidence type="ECO:0000313" key="2">
    <source>
        <dbReference type="EMBL" id="CCF60455.1"/>
    </source>
</evidence>
<proteinExistence type="predicted"/>
<dbReference type="RefSeq" id="XP_003959590.1">
    <property type="nucleotide sequence ID" value="XM_003959541.1"/>
</dbReference>
<feature type="signal peptide" evidence="1">
    <location>
        <begin position="1"/>
        <end position="19"/>
    </location>
</feature>
<accession>H2B1F5</accession>